<gene>
    <name evidence="2" type="ORF">PGLA1383_LOCUS32167</name>
    <name evidence="3" type="ORF">PGLA2088_LOCUS35357</name>
</gene>
<evidence type="ECO:0000313" key="3">
    <source>
        <dbReference type="EMBL" id="CAE8709253.1"/>
    </source>
</evidence>
<reference evidence="2" key="1">
    <citation type="submission" date="2021-02" db="EMBL/GenBank/DDBJ databases">
        <authorList>
            <person name="Dougan E. K."/>
            <person name="Rhodes N."/>
            <person name="Thang M."/>
            <person name="Chan C."/>
        </authorList>
    </citation>
    <scope>NUCLEOTIDE SEQUENCE</scope>
</reference>
<proteinExistence type="predicted"/>
<dbReference type="Proteomes" id="UP000654075">
    <property type="component" value="Unassembled WGS sequence"/>
</dbReference>
<keyword evidence="1" id="KW-1133">Transmembrane helix</keyword>
<evidence type="ECO:0000256" key="1">
    <source>
        <dbReference type="SAM" id="Phobius"/>
    </source>
</evidence>
<name>A0A813FQI8_POLGL</name>
<organism evidence="2 4">
    <name type="scientific">Polarella glacialis</name>
    <name type="common">Dinoflagellate</name>
    <dbReference type="NCBI Taxonomy" id="89957"/>
    <lineage>
        <taxon>Eukaryota</taxon>
        <taxon>Sar</taxon>
        <taxon>Alveolata</taxon>
        <taxon>Dinophyceae</taxon>
        <taxon>Suessiales</taxon>
        <taxon>Suessiaceae</taxon>
        <taxon>Polarella</taxon>
    </lineage>
</organism>
<feature type="transmembrane region" description="Helical" evidence="1">
    <location>
        <begin position="12"/>
        <end position="34"/>
    </location>
</feature>
<evidence type="ECO:0000313" key="4">
    <source>
        <dbReference type="Proteomes" id="UP000654075"/>
    </source>
</evidence>
<feature type="transmembrane region" description="Helical" evidence="1">
    <location>
        <begin position="81"/>
        <end position="99"/>
    </location>
</feature>
<sequence length="127" mass="13388">MMDHPAQFTQLLVIILLGSFALGLGCVVAFAPKASVSAMLEAPESVGFHFVGGLFGGFVVLEILIAILMANDLMPELGPPMPYLLVLMCVALVGFCVAFKAGNSRQRIAAEIRSADGILREGLLEPA</sequence>
<protein>
    <submittedName>
        <fullName evidence="2">Uncharacterized protein</fullName>
    </submittedName>
</protein>
<feature type="transmembrane region" description="Helical" evidence="1">
    <location>
        <begin position="46"/>
        <end position="69"/>
    </location>
</feature>
<dbReference type="AlphaFoldDB" id="A0A813FQI8"/>
<dbReference type="EMBL" id="CAJNNV010025424">
    <property type="protein sequence ID" value="CAE8614442.1"/>
    <property type="molecule type" value="Genomic_DNA"/>
</dbReference>
<keyword evidence="1" id="KW-0472">Membrane</keyword>
<dbReference type="EMBL" id="CAJNNW010031820">
    <property type="protein sequence ID" value="CAE8709253.1"/>
    <property type="molecule type" value="Genomic_DNA"/>
</dbReference>
<dbReference type="Proteomes" id="UP000626109">
    <property type="component" value="Unassembled WGS sequence"/>
</dbReference>
<keyword evidence="1" id="KW-0812">Transmembrane</keyword>
<keyword evidence="4" id="KW-1185">Reference proteome</keyword>
<accession>A0A813FQI8</accession>
<comment type="caution">
    <text evidence="2">The sequence shown here is derived from an EMBL/GenBank/DDBJ whole genome shotgun (WGS) entry which is preliminary data.</text>
</comment>
<evidence type="ECO:0000313" key="2">
    <source>
        <dbReference type="EMBL" id="CAE8614442.1"/>
    </source>
</evidence>